<keyword evidence="5" id="KW-1185">Reference proteome</keyword>
<sequence>MKLRRALAAAAATAVIAPVALLAAPAAYADDHETTSVENTENPAPEKTEGDGTEPPAADDRTEGDDTEPPAAGDGDETEEDGTEPPAAGGDETDAPGDGQDGESDAPGDGDQNPDAPGDGDENDEDDEDKDSDAPGDDEGKEGEEEEEAPFQCAVGEDGEEIYDISEDLKTSLVGLPDTVVAGTGWKNFEFRMHNGGKGAIKDVAPYITVFSGDEDNDYSAGFTLEVHKAETGTWQVVADELGAGGYFEPVTLNAGETRTLKLRMRIDGGVPSSLGIAIGAGEYSDERGCWISDDDNGWAYFFKVLGKGASAPKPGESKPEPQTGGTKPVSSDKVTKVDTAGQLAETGSSSVLPMFGLAGAAAVALGAGAMYVVRRRGGAGADTSAAA</sequence>
<evidence type="ECO:0000313" key="5">
    <source>
        <dbReference type="Proteomes" id="UP001607069"/>
    </source>
</evidence>
<evidence type="ECO:0000256" key="2">
    <source>
        <dbReference type="SAM" id="Phobius"/>
    </source>
</evidence>
<feature type="transmembrane region" description="Helical" evidence="2">
    <location>
        <begin position="352"/>
        <end position="374"/>
    </location>
</feature>
<feature type="chain" id="PRO_5047228131" evidence="3">
    <location>
        <begin position="30"/>
        <end position="388"/>
    </location>
</feature>
<feature type="signal peptide" evidence="3">
    <location>
        <begin position="1"/>
        <end position="29"/>
    </location>
</feature>
<accession>A0ABW7HZV8</accession>
<feature type="region of interest" description="Disordered" evidence="1">
    <location>
        <begin position="30"/>
        <end position="157"/>
    </location>
</feature>
<evidence type="ECO:0000313" key="4">
    <source>
        <dbReference type="EMBL" id="MFH0250870.1"/>
    </source>
</evidence>
<reference evidence="4 5" key="1">
    <citation type="submission" date="2024-10" db="EMBL/GenBank/DDBJ databases">
        <authorList>
            <person name="Cho J.-C."/>
        </authorList>
    </citation>
    <scope>NUCLEOTIDE SEQUENCE [LARGE SCALE GENOMIC DNA]</scope>
    <source>
        <strain evidence="4 5">KCTC29696</strain>
    </source>
</reference>
<feature type="region of interest" description="Disordered" evidence="1">
    <location>
        <begin position="312"/>
        <end position="335"/>
    </location>
</feature>
<feature type="compositionally biased region" description="Acidic residues" evidence="1">
    <location>
        <begin position="91"/>
        <end position="108"/>
    </location>
</feature>
<name>A0ABW7HZV8_9ACTN</name>
<dbReference type="Proteomes" id="UP001607069">
    <property type="component" value="Unassembled WGS sequence"/>
</dbReference>
<keyword evidence="2" id="KW-0472">Membrane</keyword>
<keyword evidence="2" id="KW-0812">Transmembrane</keyword>
<proteinExistence type="predicted"/>
<dbReference type="NCBIfam" id="NF041528">
    <property type="entry name" value="strep_LAETG"/>
    <property type="match status" value="1"/>
</dbReference>
<evidence type="ECO:0000256" key="1">
    <source>
        <dbReference type="SAM" id="MobiDB-lite"/>
    </source>
</evidence>
<dbReference type="RefSeq" id="WP_279948401.1">
    <property type="nucleotide sequence ID" value="NZ_BAABEN010000003.1"/>
</dbReference>
<feature type="compositionally biased region" description="Acidic residues" evidence="1">
    <location>
        <begin position="118"/>
        <end position="149"/>
    </location>
</feature>
<keyword evidence="3" id="KW-0732">Signal</keyword>
<keyword evidence="2" id="KW-1133">Transmembrane helix</keyword>
<protein>
    <submittedName>
        <fullName evidence="4">LAETG motif-containing sortase-dependent surface protein</fullName>
    </submittedName>
</protein>
<organism evidence="4 5">
    <name type="scientific">Streptomyces chitinivorans</name>
    <dbReference type="NCBI Taxonomy" id="1257027"/>
    <lineage>
        <taxon>Bacteria</taxon>
        <taxon>Bacillati</taxon>
        <taxon>Actinomycetota</taxon>
        <taxon>Actinomycetes</taxon>
        <taxon>Kitasatosporales</taxon>
        <taxon>Streptomycetaceae</taxon>
        <taxon>Streptomyces</taxon>
    </lineage>
</organism>
<evidence type="ECO:0000256" key="3">
    <source>
        <dbReference type="SAM" id="SignalP"/>
    </source>
</evidence>
<comment type="caution">
    <text evidence="4">The sequence shown here is derived from an EMBL/GenBank/DDBJ whole genome shotgun (WGS) entry which is preliminary data.</text>
</comment>
<gene>
    <name evidence="4" type="ORF">ACG5V6_21980</name>
</gene>
<feature type="compositionally biased region" description="Acidic residues" evidence="1">
    <location>
        <begin position="62"/>
        <end position="83"/>
    </location>
</feature>
<dbReference type="EMBL" id="JBIHMK010000101">
    <property type="protein sequence ID" value="MFH0250870.1"/>
    <property type="molecule type" value="Genomic_DNA"/>
</dbReference>